<sequence>MLFLWLCAVSRPASPLASQATCRRLSLTLSQPYTRDSSRKFKETALFSRCQSQLYELSAGLALLQLRRQPWIATATGPKPVEGRKGLPAAFQQRSGVGVKPHLPGPPVPVCTPECLSNTTSKPSPCQICRPMFRQKRRNFLAKPKNLTGLLSIYCRRQSRSRPHNVRPISRASPHAESLRPRTILKSTIVRSRLGAKKKKNLEKRTICDAILPRRCQGGICQMLPSRHHCQPVRMAAPFVRRTGAYHRSTLSPFCYDHAGTPNTDKPTPEQSCRRISRPSLLFPAAYGYGLEAILVSGPNKQP</sequence>
<comment type="caution">
    <text evidence="2">The sequence shown here is derived from an EMBL/GenBank/DDBJ whole genome shotgun (WGS) entry which is preliminary data.</text>
</comment>
<gene>
    <name evidence="2" type="ORF">IWX46DRAFT_311946</name>
</gene>
<evidence type="ECO:0008006" key="4">
    <source>
        <dbReference type="Google" id="ProtNLM"/>
    </source>
</evidence>
<feature type="chain" id="PRO_5047053499" description="Secreted protein" evidence="1">
    <location>
        <begin position="16"/>
        <end position="303"/>
    </location>
</feature>
<keyword evidence="1" id="KW-0732">Signal</keyword>
<dbReference type="EMBL" id="JBBPDW010000042">
    <property type="protein sequence ID" value="KAK7534567.1"/>
    <property type="molecule type" value="Genomic_DNA"/>
</dbReference>
<evidence type="ECO:0000256" key="1">
    <source>
        <dbReference type="SAM" id="SignalP"/>
    </source>
</evidence>
<feature type="signal peptide" evidence="1">
    <location>
        <begin position="1"/>
        <end position="15"/>
    </location>
</feature>
<proteinExistence type="predicted"/>
<dbReference type="Proteomes" id="UP001365128">
    <property type="component" value="Unassembled WGS sequence"/>
</dbReference>
<keyword evidence="3" id="KW-1185">Reference proteome</keyword>
<evidence type="ECO:0000313" key="2">
    <source>
        <dbReference type="EMBL" id="KAK7534567.1"/>
    </source>
</evidence>
<evidence type="ECO:0000313" key="3">
    <source>
        <dbReference type="Proteomes" id="UP001365128"/>
    </source>
</evidence>
<accession>A0ABR1LH59</accession>
<organism evidence="2 3">
    <name type="scientific">Phyllosticta citricarpa</name>
    <dbReference type="NCBI Taxonomy" id="55181"/>
    <lineage>
        <taxon>Eukaryota</taxon>
        <taxon>Fungi</taxon>
        <taxon>Dikarya</taxon>
        <taxon>Ascomycota</taxon>
        <taxon>Pezizomycotina</taxon>
        <taxon>Dothideomycetes</taxon>
        <taxon>Dothideomycetes incertae sedis</taxon>
        <taxon>Botryosphaeriales</taxon>
        <taxon>Phyllostictaceae</taxon>
        <taxon>Phyllosticta</taxon>
    </lineage>
</organism>
<name>A0ABR1LH59_9PEZI</name>
<protein>
    <recommendedName>
        <fullName evidence="4">Secreted protein</fullName>
    </recommendedName>
</protein>
<reference evidence="2 3" key="1">
    <citation type="submission" date="2024-04" db="EMBL/GenBank/DDBJ databases">
        <title>Phyllosticta paracitricarpa is synonymous to the EU quarantine fungus P. citricarpa based on phylogenomic analyses.</title>
        <authorList>
            <consortium name="Lawrence Berkeley National Laboratory"/>
            <person name="Van Ingen-Buijs V.A."/>
            <person name="Van Westerhoven A.C."/>
            <person name="Haridas S."/>
            <person name="Skiadas P."/>
            <person name="Martin F."/>
            <person name="Groenewald J.Z."/>
            <person name="Crous P.W."/>
            <person name="Seidl M.F."/>
        </authorList>
    </citation>
    <scope>NUCLEOTIDE SEQUENCE [LARGE SCALE GENOMIC DNA]</scope>
    <source>
        <strain evidence="2 3">CBS 122670</strain>
    </source>
</reference>